<dbReference type="Proteomes" id="UP000224567">
    <property type="component" value="Unassembled WGS sequence"/>
</dbReference>
<comment type="caution">
    <text evidence="2">The sequence shown here is derived from an EMBL/GenBank/DDBJ whole genome shotgun (WGS) entry which is preliminary data.</text>
</comment>
<organism evidence="2 3">
    <name type="scientific">Capsicum baccatum</name>
    <name type="common">Peruvian pepper</name>
    <dbReference type="NCBI Taxonomy" id="33114"/>
    <lineage>
        <taxon>Eukaryota</taxon>
        <taxon>Viridiplantae</taxon>
        <taxon>Streptophyta</taxon>
        <taxon>Embryophyta</taxon>
        <taxon>Tracheophyta</taxon>
        <taxon>Spermatophyta</taxon>
        <taxon>Magnoliopsida</taxon>
        <taxon>eudicotyledons</taxon>
        <taxon>Gunneridae</taxon>
        <taxon>Pentapetalae</taxon>
        <taxon>asterids</taxon>
        <taxon>lamiids</taxon>
        <taxon>Solanales</taxon>
        <taxon>Solanaceae</taxon>
        <taxon>Solanoideae</taxon>
        <taxon>Capsiceae</taxon>
        <taxon>Capsicum</taxon>
    </lineage>
</organism>
<name>A0A2G2VFV5_CAPBA</name>
<dbReference type="AlphaFoldDB" id="A0A2G2VFV5"/>
<protein>
    <submittedName>
        <fullName evidence="2">Uncharacterized protein</fullName>
    </submittedName>
</protein>
<feature type="region of interest" description="Disordered" evidence="1">
    <location>
        <begin position="27"/>
        <end position="100"/>
    </location>
</feature>
<feature type="compositionally biased region" description="Acidic residues" evidence="1">
    <location>
        <begin position="83"/>
        <end position="93"/>
    </location>
</feature>
<gene>
    <name evidence="2" type="ORF">CQW23_28212</name>
</gene>
<feature type="region of interest" description="Disordered" evidence="1">
    <location>
        <begin position="167"/>
        <end position="202"/>
    </location>
</feature>
<sequence length="202" mass="22690">MKSEFIALDKDGEEAEWLQNFLEDIPYWPKPVAPAHDELDLGANEQNSDQVGSANEQDPNGRDGGTNEQVHDELDLGTNEQNSDQDGDADEQVPNEQDQREILSPDCIHCRICKTQVAFVEDCVPDIAVSQPSWHFREGRFYMRFDKLIYWNNVTLLQFLFGIGGANEQAPDDQAGGADEQDHDQDVGTNEQDHDQDVGANE</sequence>
<evidence type="ECO:0000313" key="2">
    <source>
        <dbReference type="EMBL" id="PHT31875.1"/>
    </source>
</evidence>
<dbReference type="EMBL" id="MLFT02000012">
    <property type="protein sequence ID" value="PHT31875.1"/>
    <property type="molecule type" value="Genomic_DNA"/>
</dbReference>
<dbReference type="OrthoDB" id="1302800at2759"/>
<reference evidence="2 3" key="1">
    <citation type="journal article" date="2017" name="Genome Biol.">
        <title>New reference genome sequences of hot pepper reveal the massive evolution of plant disease-resistance genes by retroduplication.</title>
        <authorList>
            <person name="Kim S."/>
            <person name="Park J."/>
            <person name="Yeom S.I."/>
            <person name="Kim Y.M."/>
            <person name="Seo E."/>
            <person name="Kim K.T."/>
            <person name="Kim M.S."/>
            <person name="Lee J.M."/>
            <person name="Cheong K."/>
            <person name="Shin H.S."/>
            <person name="Kim S.B."/>
            <person name="Han K."/>
            <person name="Lee J."/>
            <person name="Park M."/>
            <person name="Lee H.A."/>
            <person name="Lee H.Y."/>
            <person name="Lee Y."/>
            <person name="Oh S."/>
            <person name="Lee J.H."/>
            <person name="Choi E."/>
            <person name="Choi E."/>
            <person name="Lee S.E."/>
            <person name="Jeon J."/>
            <person name="Kim H."/>
            <person name="Choi G."/>
            <person name="Song H."/>
            <person name="Lee J."/>
            <person name="Lee S.C."/>
            <person name="Kwon J.K."/>
            <person name="Lee H.Y."/>
            <person name="Koo N."/>
            <person name="Hong Y."/>
            <person name="Kim R.W."/>
            <person name="Kang W.H."/>
            <person name="Huh J.H."/>
            <person name="Kang B.C."/>
            <person name="Yang T.J."/>
            <person name="Lee Y.H."/>
            <person name="Bennetzen J.L."/>
            <person name="Choi D."/>
        </authorList>
    </citation>
    <scope>NUCLEOTIDE SEQUENCE [LARGE SCALE GENOMIC DNA]</scope>
    <source>
        <strain evidence="3">cv. PBC81</strain>
    </source>
</reference>
<feature type="compositionally biased region" description="Polar residues" evidence="1">
    <location>
        <begin position="44"/>
        <end position="58"/>
    </location>
</feature>
<feature type="compositionally biased region" description="Basic and acidic residues" evidence="1">
    <location>
        <begin position="191"/>
        <end position="202"/>
    </location>
</feature>
<accession>A0A2G2VFV5</accession>
<proteinExistence type="predicted"/>
<evidence type="ECO:0000256" key="1">
    <source>
        <dbReference type="SAM" id="MobiDB-lite"/>
    </source>
</evidence>
<evidence type="ECO:0000313" key="3">
    <source>
        <dbReference type="Proteomes" id="UP000224567"/>
    </source>
</evidence>
<reference evidence="3" key="2">
    <citation type="journal article" date="2017" name="J. Anim. Genet.">
        <title>Multiple reference genome sequences of hot pepper reveal the massive evolution of plant disease resistance genes by retroduplication.</title>
        <authorList>
            <person name="Kim S."/>
            <person name="Park J."/>
            <person name="Yeom S.-I."/>
            <person name="Kim Y.-M."/>
            <person name="Seo E."/>
            <person name="Kim K.-T."/>
            <person name="Kim M.-S."/>
            <person name="Lee J.M."/>
            <person name="Cheong K."/>
            <person name="Shin H.-S."/>
            <person name="Kim S.-B."/>
            <person name="Han K."/>
            <person name="Lee J."/>
            <person name="Park M."/>
            <person name="Lee H.-A."/>
            <person name="Lee H.-Y."/>
            <person name="Lee Y."/>
            <person name="Oh S."/>
            <person name="Lee J.H."/>
            <person name="Choi E."/>
            <person name="Choi E."/>
            <person name="Lee S.E."/>
            <person name="Jeon J."/>
            <person name="Kim H."/>
            <person name="Choi G."/>
            <person name="Song H."/>
            <person name="Lee J."/>
            <person name="Lee S.-C."/>
            <person name="Kwon J.-K."/>
            <person name="Lee H.-Y."/>
            <person name="Koo N."/>
            <person name="Hong Y."/>
            <person name="Kim R.W."/>
            <person name="Kang W.-H."/>
            <person name="Huh J.H."/>
            <person name="Kang B.-C."/>
            <person name="Yang T.-J."/>
            <person name="Lee Y.-H."/>
            <person name="Bennetzen J.L."/>
            <person name="Choi D."/>
        </authorList>
    </citation>
    <scope>NUCLEOTIDE SEQUENCE [LARGE SCALE GENOMIC DNA]</scope>
    <source>
        <strain evidence="3">cv. PBC81</strain>
    </source>
</reference>
<keyword evidence="3" id="KW-1185">Reference proteome</keyword>